<evidence type="ECO:0000313" key="2">
    <source>
        <dbReference type="Proteomes" id="UP001396334"/>
    </source>
</evidence>
<proteinExistence type="predicted"/>
<dbReference type="Gene3D" id="1.25.10.10">
    <property type="entry name" value="Leucine-rich Repeat Variant"/>
    <property type="match status" value="1"/>
</dbReference>
<dbReference type="InterPro" id="IPR011989">
    <property type="entry name" value="ARM-like"/>
</dbReference>
<protein>
    <submittedName>
        <fullName evidence="1">Uncharacterized protein</fullName>
    </submittedName>
</protein>
<reference evidence="1 2" key="1">
    <citation type="journal article" date="2024" name="G3 (Bethesda)">
        <title>Genome assembly of Hibiscus sabdariffa L. provides insights into metabolisms of medicinal natural products.</title>
        <authorList>
            <person name="Kim T."/>
        </authorList>
    </citation>
    <scope>NUCLEOTIDE SEQUENCE [LARGE SCALE GENOMIC DNA]</scope>
    <source>
        <strain evidence="1">TK-2024</strain>
        <tissue evidence="1">Old leaves</tissue>
    </source>
</reference>
<keyword evidence="2" id="KW-1185">Reference proteome</keyword>
<sequence length="86" mass="10023">MDIKLSCNHIEYYSSCKYLSEFDQKRCEECVDKLLQSIFEVNTIVRLVDLLQNDNEFAKSAAARAIRNATCRGTPDEIKYENSFLY</sequence>
<organism evidence="1 2">
    <name type="scientific">Hibiscus sabdariffa</name>
    <name type="common">roselle</name>
    <dbReference type="NCBI Taxonomy" id="183260"/>
    <lineage>
        <taxon>Eukaryota</taxon>
        <taxon>Viridiplantae</taxon>
        <taxon>Streptophyta</taxon>
        <taxon>Embryophyta</taxon>
        <taxon>Tracheophyta</taxon>
        <taxon>Spermatophyta</taxon>
        <taxon>Magnoliopsida</taxon>
        <taxon>eudicotyledons</taxon>
        <taxon>Gunneridae</taxon>
        <taxon>Pentapetalae</taxon>
        <taxon>rosids</taxon>
        <taxon>malvids</taxon>
        <taxon>Malvales</taxon>
        <taxon>Malvaceae</taxon>
        <taxon>Malvoideae</taxon>
        <taxon>Hibiscus</taxon>
    </lineage>
</organism>
<gene>
    <name evidence="1" type="ORF">V6N11_079400</name>
</gene>
<comment type="caution">
    <text evidence="1">The sequence shown here is derived from an EMBL/GenBank/DDBJ whole genome shotgun (WGS) entry which is preliminary data.</text>
</comment>
<dbReference type="Proteomes" id="UP001396334">
    <property type="component" value="Unassembled WGS sequence"/>
</dbReference>
<name>A0ABR2RV93_9ROSI</name>
<evidence type="ECO:0000313" key="1">
    <source>
        <dbReference type="EMBL" id="KAK9016908.1"/>
    </source>
</evidence>
<dbReference type="EMBL" id="JBBPBN010000020">
    <property type="protein sequence ID" value="KAK9016908.1"/>
    <property type="molecule type" value="Genomic_DNA"/>
</dbReference>
<accession>A0ABR2RV93</accession>